<dbReference type="InterPro" id="IPR029001">
    <property type="entry name" value="ITPase-like_fam"/>
</dbReference>
<keyword evidence="6 10" id="KW-0546">Nucleotide metabolism</keyword>
<keyword evidence="13" id="KW-1185">Reference proteome</keyword>
<comment type="function">
    <text evidence="10">Phosphatase that hydrolyzes non-canonical purine nucleotides such as XTP and ITP to their respective diphosphate derivatives. Probably excludes non-canonical purines from DNA/RNA precursor pool, thus preventing their incorporation into DNA/RNA and avoiding chromosomal lesions.</text>
</comment>
<comment type="cofactor">
    <cofactor evidence="1">
        <name>Mn(2+)</name>
        <dbReference type="ChEBI" id="CHEBI:29035"/>
    </cofactor>
</comment>
<evidence type="ECO:0000256" key="10">
    <source>
        <dbReference type="HAMAP-Rule" id="MF_00648"/>
    </source>
</evidence>
<reference evidence="13" key="1">
    <citation type="submission" date="2023-07" db="EMBL/GenBank/DDBJ databases">
        <title>Study on multiphase classification of strain Alteromonas salexigens isolated from the Yellow Sea.</title>
        <authorList>
            <person name="Sun L."/>
        </authorList>
    </citation>
    <scope>NUCLEOTIDE SEQUENCE [LARGE SCALE GENOMIC DNA]</scope>
    <source>
        <strain evidence="13">ASW11-19</strain>
    </source>
</reference>
<name>A0ABT2VM32_9ALTE</name>
<comment type="subunit">
    <text evidence="10">Homodimer.</text>
</comment>
<evidence type="ECO:0000256" key="5">
    <source>
        <dbReference type="ARBA" id="ARBA00022842"/>
    </source>
</evidence>
<dbReference type="Proteomes" id="UP001209257">
    <property type="component" value="Unassembled WGS sequence"/>
</dbReference>
<dbReference type="HAMAP" id="MF_00648">
    <property type="entry name" value="Non_canon_purine_NTPase_YjjX"/>
    <property type="match status" value="1"/>
</dbReference>
<gene>
    <name evidence="12" type="primary">yjjX</name>
    <name evidence="12" type="ORF">OCL06_02740</name>
</gene>
<sequence>MTDCFVGSTNPVKMHAAEIALSDMLEMPVLTEGLVVDSGVPDQPLSAEETRQGAINRVEACLAEVGEDYPDAWYIGIEGGVDVLEDGPATFAYVAICHRLRWSVSRSASLPLPPSVFQALQSGRELGAEMDRLFNTDNVKQKGGAIGLLTHNRATRQSVYELAITLALAPFNFPDLY</sequence>
<evidence type="ECO:0000313" key="12">
    <source>
        <dbReference type="EMBL" id="MCU7553513.1"/>
    </source>
</evidence>
<feature type="binding site" evidence="10">
    <location>
        <position position="37"/>
    </location>
    <ligand>
        <name>Mg(2+)</name>
        <dbReference type="ChEBI" id="CHEBI:18420"/>
    </ligand>
</feature>
<feature type="binding site" evidence="10">
    <location>
        <begin position="8"/>
        <end position="13"/>
    </location>
    <ligand>
        <name>substrate</name>
    </ligand>
</feature>
<evidence type="ECO:0000256" key="7">
    <source>
        <dbReference type="ARBA" id="ARBA00023211"/>
    </source>
</evidence>
<feature type="binding site" evidence="10">
    <location>
        <position position="71"/>
    </location>
    <ligand>
        <name>Mg(2+)</name>
        <dbReference type="ChEBI" id="CHEBI:18420"/>
    </ligand>
</feature>
<comment type="caution">
    <text evidence="12">The sequence shown here is derived from an EMBL/GenBank/DDBJ whole genome shotgun (WGS) entry which is preliminary data.</text>
</comment>
<keyword evidence="2 10" id="KW-0479">Metal-binding</keyword>
<keyword evidence="5 10" id="KW-0460">Magnesium</keyword>
<dbReference type="SUPFAM" id="SSF52972">
    <property type="entry name" value="ITPase-like"/>
    <property type="match status" value="1"/>
</dbReference>
<evidence type="ECO:0000256" key="8">
    <source>
        <dbReference type="ARBA" id="ARBA00048174"/>
    </source>
</evidence>
<dbReference type="InterPro" id="IPR002786">
    <property type="entry name" value="Non_canon_purine_NTPase"/>
</dbReference>
<evidence type="ECO:0000256" key="3">
    <source>
        <dbReference type="ARBA" id="ARBA00022741"/>
    </source>
</evidence>
<keyword evidence="7 10" id="KW-0464">Manganese</keyword>
<keyword evidence="4 10" id="KW-0378">Hydrolase</keyword>
<dbReference type="NCBIfam" id="TIGR00258">
    <property type="entry name" value="inosine/xanthosine triphosphatase"/>
    <property type="match status" value="1"/>
</dbReference>
<dbReference type="Pfam" id="PF01931">
    <property type="entry name" value="NTPase_I-T"/>
    <property type="match status" value="1"/>
</dbReference>
<feature type="domain" description="Non-canonical purine NTP phosphatase/PRRC1" evidence="11">
    <location>
        <begin position="7"/>
        <end position="171"/>
    </location>
</feature>
<dbReference type="NCBIfam" id="NF003459">
    <property type="entry name" value="PRK05074.1"/>
    <property type="match status" value="1"/>
</dbReference>
<evidence type="ECO:0000256" key="1">
    <source>
        <dbReference type="ARBA" id="ARBA00001936"/>
    </source>
</evidence>
<evidence type="ECO:0000259" key="11">
    <source>
        <dbReference type="Pfam" id="PF01931"/>
    </source>
</evidence>
<evidence type="ECO:0000256" key="9">
    <source>
        <dbReference type="ARBA" id="ARBA00048781"/>
    </source>
</evidence>
<feature type="binding site" evidence="10">
    <location>
        <begin position="71"/>
        <end position="72"/>
    </location>
    <ligand>
        <name>substrate</name>
    </ligand>
</feature>
<evidence type="ECO:0000256" key="2">
    <source>
        <dbReference type="ARBA" id="ARBA00022723"/>
    </source>
</evidence>
<keyword evidence="3 10" id="KW-0547">Nucleotide-binding</keyword>
<comment type="catalytic activity">
    <reaction evidence="9 10">
        <text>XTP + H2O = XDP + phosphate + H(+)</text>
        <dbReference type="Rhea" id="RHEA:28406"/>
        <dbReference type="ChEBI" id="CHEBI:15377"/>
        <dbReference type="ChEBI" id="CHEBI:15378"/>
        <dbReference type="ChEBI" id="CHEBI:43474"/>
        <dbReference type="ChEBI" id="CHEBI:59884"/>
        <dbReference type="ChEBI" id="CHEBI:61314"/>
        <dbReference type="EC" id="3.6.1.73"/>
    </reaction>
</comment>
<dbReference type="PANTHER" id="PTHR34699">
    <property type="match status" value="1"/>
</dbReference>
<evidence type="ECO:0000256" key="4">
    <source>
        <dbReference type="ARBA" id="ARBA00022801"/>
    </source>
</evidence>
<evidence type="ECO:0000313" key="13">
    <source>
        <dbReference type="Proteomes" id="UP001209257"/>
    </source>
</evidence>
<comment type="similarity">
    <text evidence="10">Belongs to the YjjX NTPase family.</text>
</comment>
<dbReference type="InterPro" id="IPR026533">
    <property type="entry name" value="NTPase/PRRC1"/>
</dbReference>
<dbReference type="PANTHER" id="PTHR34699:SF2">
    <property type="entry name" value="NON-CANONICAL PURINE NTP PHOSPHATASE_PRRC1 DOMAIN-CONTAINING PROTEIN"/>
    <property type="match status" value="1"/>
</dbReference>
<comment type="catalytic activity">
    <reaction evidence="8 10">
        <text>ITP + H2O = IDP + phosphate + H(+)</text>
        <dbReference type="Rhea" id="RHEA:28330"/>
        <dbReference type="ChEBI" id="CHEBI:15377"/>
        <dbReference type="ChEBI" id="CHEBI:15378"/>
        <dbReference type="ChEBI" id="CHEBI:43474"/>
        <dbReference type="ChEBI" id="CHEBI:58280"/>
        <dbReference type="ChEBI" id="CHEBI:61402"/>
        <dbReference type="EC" id="3.6.1.73"/>
    </reaction>
</comment>
<dbReference type="InterPro" id="IPR050299">
    <property type="entry name" value="YjjX_NTPase"/>
</dbReference>
<evidence type="ECO:0000256" key="6">
    <source>
        <dbReference type="ARBA" id="ARBA00023080"/>
    </source>
</evidence>
<dbReference type="EC" id="3.6.1.73" evidence="10"/>
<proteinExistence type="inferred from homology"/>
<accession>A0ABT2VM32</accession>
<dbReference type="EMBL" id="JAOTJC010000004">
    <property type="protein sequence ID" value="MCU7553513.1"/>
    <property type="molecule type" value="Genomic_DNA"/>
</dbReference>
<protein>
    <recommendedName>
        <fullName evidence="10">Inosine/xanthosine triphosphatase</fullName>
        <shortName evidence="10">ITPase/XTPase</shortName>
        <ecNumber evidence="10">3.6.1.73</ecNumber>
    </recommendedName>
    <alternativeName>
        <fullName evidence="10">Non-canonical purine NTP phosphatase</fullName>
    </alternativeName>
    <alternativeName>
        <fullName evidence="10">Non-standard purine NTP phosphatase</fullName>
    </alternativeName>
    <alternativeName>
        <fullName evidence="10">Nucleoside-triphosphate phosphatase</fullName>
        <shortName evidence="10">NTPase</shortName>
    </alternativeName>
</protein>
<dbReference type="GO" id="GO:0016787">
    <property type="term" value="F:hydrolase activity"/>
    <property type="evidence" value="ECO:0007669"/>
    <property type="project" value="UniProtKB-KW"/>
</dbReference>
<organism evidence="12 13">
    <name type="scientific">Alteromonas salexigens</name>
    <dbReference type="NCBI Taxonomy" id="2982530"/>
    <lineage>
        <taxon>Bacteria</taxon>
        <taxon>Pseudomonadati</taxon>
        <taxon>Pseudomonadota</taxon>
        <taxon>Gammaproteobacteria</taxon>
        <taxon>Alteromonadales</taxon>
        <taxon>Alteromonadaceae</taxon>
        <taxon>Alteromonas/Salinimonas group</taxon>
        <taxon>Alteromonas</taxon>
    </lineage>
</organism>
<comment type="cofactor">
    <cofactor evidence="10">
        <name>Mg(2+)</name>
        <dbReference type="ChEBI" id="CHEBI:18420"/>
    </cofactor>
    <cofactor evidence="10">
        <name>Mn(2+)</name>
        <dbReference type="ChEBI" id="CHEBI:29035"/>
    </cofactor>
    <text evidence="10">Binds 1 divalent metal cation per subunit; can use either Mg(2+) or Mn(2+).</text>
</comment>
<dbReference type="RefSeq" id="WP_262992202.1">
    <property type="nucleotide sequence ID" value="NZ_JAOTJC010000004.1"/>
</dbReference>
<dbReference type="Gene3D" id="3.90.950.10">
    <property type="match status" value="1"/>
</dbReference>